<dbReference type="KEGG" id="aser:Asera_27080"/>
<dbReference type="InterPro" id="IPR051606">
    <property type="entry name" value="Polyketide_Oxido-like"/>
</dbReference>
<dbReference type="RefSeq" id="WP_051803017.1">
    <property type="nucleotide sequence ID" value="NZ_AP023354.1"/>
</dbReference>
<dbReference type="Proteomes" id="UP000680750">
    <property type="component" value="Chromosome"/>
</dbReference>
<dbReference type="SUPFAM" id="SSF51735">
    <property type="entry name" value="NAD(P)-binding Rossmann-fold domains"/>
    <property type="match status" value="1"/>
</dbReference>
<accession>A0A810KZD5</accession>
<evidence type="ECO:0000313" key="2">
    <source>
        <dbReference type="EMBL" id="BCJ28600.1"/>
    </source>
</evidence>
<dbReference type="PANTHER" id="PTHR43355:SF2">
    <property type="entry name" value="FLAVIN REDUCTASE (NADPH)"/>
    <property type="match status" value="1"/>
</dbReference>
<dbReference type="AlphaFoldDB" id="A0A810KZD5"/>
<dbReference type="PANTHER" id="PTHR43355">
    <property type="entry name" value="FLAVIN REDUCTASE (NADPH)"/>
    <property type="match status" value="1"/>
</dbReference>
<dbReference type="Pfam" id="PF13460">
    <property type="entry name" value="NAD_binding_10"/>
    <property type="match status" value="1"/>
</dbReference>
<reference evidence="2" key="1">
    <citation type="submission" date="2020-08" db="EMBL/GenBank/DDBJ databases">
        <title>Whole genome shotgun sequence of Actinocatenispora sera NBRC 101916.</title>
        <authorList>
            <person name="Komaki H."/>
            <person name="Tamura T."/>
        </authorList>
    </citation>
    <scope>NUCLEOTIDE SEQUENCE</scope>
    <source>
        <strain evidence="2">NBRC 101916</strain>
    </source>
</reference>
<dbReference type="InterPro" id="IPR036291">
    <property type="entry name" value="NAD(P)-bd_dom_sf"/>
</dbReference>
<dbReference type="InterPro" id="IPR016040">
    <property type="entry name" value="NAD(P)-bd_dom"/>
</dbReference>
<gene>
    <name evidence="2" type="ORF">Asera_27080</name>
</gene>
<sequence length="204" mass="21801">MRITVLGSTGRTGRLVVADAIRRGHLVTAFTRRPDTMPDTLSPESVVAGDGRDPQAVRSALAGADAVIAVVAAATRKGPHHTAEVARVVTAAMADTGVRRVAFTSAYPIVSDRPRVPVAILRRMLADAYADTARMERVLAATDLDWTVVRLNRLLDKPARGNVQISRDLLDRPRSITRADAAATLVDTVETGTYARSAINIAGR</sequence>
<dbReference type="GO" id="GO:0042602">
    <property type="term" value="F:riboflavin reductase (NADPH) activity"/>
    <property type="evidence" value="ECO:0007669"/>
    <property type="project" value="TreeGrafter"/>
</dbReference>
<feature type="domain" description="NAD(P)-binding" evidence="1">
    <location>
        <begin position="7"/>
        <end position="190"/>
    </location>
</feature>
<dbReference type="GO" id="GO:0004074">
    <property type="term" value="F:biliverdin reductase [NAD(P)H] activity"/>
    <property type="evidence" value="ECO:0007669"/>
    <property type="project" value="TreeGrafter"/>
</dbReference>
<organism evidence="2 3">
    <name type="scientific">Actinocatenispora sera</name>
    <dbReference type="NCBI Taxonomy" id="390989"/>
    <lineage>
        <taxon>Bacteria</taxon>
        <taxon>Bacillati</taxon>
        <taxon>Actinomycetota</taxon>
        <taxon>Actinomycetes</taxon>
        <taxon>Micromonosporales</taxon>
        <taxon>Micromonosporaceae</taxon>
        <taxon>Actinocatenispora</taxon>
    </lineage>
</organism>
<keyword evidence="3" id="KW-1185">Reference proteome</keyword>
<dbReference type="Gene3D" id="3.40.50.720">
    <property type="entry name" value="NAD(P)-binding Rossmann-like Domain"/>
    <property type="match status" value="1"/>
</dbReference>
<protein>
    <submittedName>
        <fullName evidence="2">NADH-flavin reductase</fullName>
    </submittedName>
</protein>
<evidence type="ECO:0000313" key="3">
    <source>
        <dbReference type="Proteomes" id="UP000680750"/>
    </source>
</evidence>
<dbReference type="EMBL" id="AP023354">
    <property type="protein sequence ID" value="BCJ28600.1"/>
    <property type="molecule type" value="Genomic_DNA"/>
</dbReference>
<evidence type="ECO:0000259" key="1">
    <source>
        <dbReference type="Pfam" id="PF13460"/>
    </source>
</evidence>
<proteinExistence type="predicted"/>
<name>A0A810KZD5_9ACTN</name>